<dbReference type="GO" id="GO:0016491">
    <property type="term" value="F:oxidoreductase activity"/>
    <property type="evidence" value="ECO:0007669"/>
    <property type="project" value="UniProtKB-KW"/>
</dbReference>
<reference evidence="4 5" key="1">
    <citation type="submission" date="2017-05" db="EMBL/GenBank/DDBJ databases">
        <title>Biotechnological potential of actinobacteria isolated from South African environments.</title>
        <authorList>
            <person name="Le Roes-Hill M."/>
            <person name="Prins A."/>
            <person name="Durrell K.A."/>
        </authorList>
    </citation>
    <scope>NUCLEOTIDE SEQUENCE [LARGE SCALE GENOMIC DNA]</scope>
    <source>
        <strain evidence="4">BS2</strain>
    </source>
</reference>
<dbReference type="InterPro" id="IPR002347">
    <property type="entry name" value="SDR_fam"/>
</dbReference>
<name>A0A243QFM8_9ACTN</name>
<dbReference type="InterPro" id="IPR020904">
    <property type="entry name" value="Sc_DH/Rdtase_CS"/>
</dbReference>
<organism evidence="4 5">
    <name type="scientific">Gordonia lacunae</name>
    <dbReference type="NCBI Taxonomy" id="417102"/>
    <lineage>
        <taxon>Bacteria</taxon>
        <taxon>Bacillati</taxon>
        <taxon>Actinomycetota</taxon>
        <taxon>Actinomycetes</taxon>
        <taxon>Mycobacteriales</taxon>
        <taxon>Gordoniaceae</taxon>
        <taxon>Gordonia</taxon>
    </lineage>
</organism>
<dbReference type="AlphaFoldDB" id="A0A243QFM8"/>
<dbReference type="PANTHER" id="PTHR45024:SF2">
    <property type="entry name" value="SCP2 DOMAIN-CONTAINING PROTEIN"/>
    <property type="match status" value="1"/>
</dbReference>
<evidence type="ECO:0000256" key="1">
    <source>
        <dbReference type="ARBA" id="ARBA00006484"/>
    </source>
</evidence>
<dbReference type="EMBL" id="NGFO01000002">
    <property type="protein sequence ID" value="OUC80552.1"/>
    <property type="molecule type" value="Genomic_DNA"/>
</dbReference>
<evidence type="ECO:0000256" key="3">
    <source>
        <dbReference type="RuleBase" id="RU000363"/>
    </source>
</evidence>
<dbReference type="InterPro" id="IPR051687">
    <property type="entry name" value="Peroxisomal_Beta-Oxidation"/>
</dbReference>
<dbReference type="STRING" id="417102.CA982_02120"/>
<dbReference type="OrthoDB" id="9808187at2"/>
<dbReference type="PRINTS" id="PR00080">
    <property type="entry name" value="SDRFAMILY"/>
</dbReference>
<dbReference type="PANTHER" id="PTHR45024">
    <property type="entry name" value="DEHYDROGENASES, SHORT CHAIN"/>
    <property type="match status" value="1"/>
</dbReference>
<dbReference type="InterPro" id="IPR036291">
    <property type="entry name" value="NAD(P)-bd_dom_sf"/>
</dbReference>
<accession>A0A243QFM8</accession>
<comment type="similarity">
    <text evidence="1 3">Belongs to the short-chain dehydrogenases/reductases (SDR) family.</text>
</comment>
<dbReference type="SUPFAM" id="SSF51735">
    <property type="entry name" value="NAD(P)-binding Rossmann-fold domains"/>
    <property type="match status" value="1"/>
</dbReference>
<dbReference type="Pfam" id="PF00106">
    <property type="entry name" value="adh_short"/>
    <property type="match status" value="1"/>
</dbReference>
<evidence type="ECO:0000313" key="4">
    <source>
        <dbReference type="EMBL" id="OUC80552.1"/>
    </source>
</evidence>
<dbReference type="Gene3D" id="3.40.50.720">
    <property type="entry name" value="NAD(P)-binding Rossmann-like Domain"/>
    <property type="match status" value="1"/>
</dbReference>
<protein>
    <submittedName>
        <fullName evidence="4">Short-chain dehydrogenase</fullName>
    </submittedName>
</protein>
<keyword evidence="2" id="KW-0560">Oxidoreductase</keyword>
<dbReference type="RefSeq" id="WP_086533698.1">
    <property type="nucleotide sequence ID" value="NZ_NGFO01000002.1"/>
</dbReference>
<sequence length="302" mass="31235">MTAQLDFTDRVVIVTGAGRGIGRAHALLLASRGASVVVGDLGSTTDGSGVESGDPAADVVAEIAAAGGKAVAVNSDITTDEGATALVDAAISNFGRLDAVINNAGIVRAAPFRDVPDDEYQRHLDVHYLGPMRLLRAAWPHLLESAAPRVVNTISQAMLGNPGMSHYGGSKGALFGLTRNLALEGLEAGVKVNAIAPGAGTRMAEAAADTLSPEIMEYMRTQLLPEHVAPVAAFLVHPSCEATGEVFNVAGGIVNRLALVNTVGIHDPSLTVETVAERWEQIMTITPEAIPQIVAPAQMPVS</sequence>
<dbReference type="FunFam" id="3.40.50.720:FF:000084">
    <property type="entry name" value="Short-chain dehydrogenase reductase"/>
    <property type="match status" value="1"/>
</dbReference>
<proteinExistence type="inferred from homology"/>
<dbReference type="PRINTS" id="PR00081">
    <property type="entry name" value="GDHRDH"/>
</dbReference>
<dbReference type="PROSITE" id="PS00061">
    <property type="entry name" value="ADH_SHORT"/>
    <property type="match status" value="1"/>
</dbReference>
<dbReference type="Proteomes" id="UP000194632">
    <property type="component" value="Unassembled WGS sequence"/>
</dbReference>
<gene>
    <name evidence="4" type="ORF">CA982_02120</name>
</gene>
<evidence type="ECO:0000256" key="2">
    <source>
        <dbReference type="ARBA" id="ARBA00023002"/>
    </source>
</evidence>
<keyword evidence="5" id="KW-1185">Reference proteome</keyword>
<evidence type="ECO:0000313" key="5">
    <source>
        <dbReference type="Proteomes" id="UP000194632"/>
    </source>
</evidence>
<comment type="caution">
    <text evidence="4">The sequence shown here is derived from an EMBL/GenBank/DDBJ whole genome shotgun (WGS) entry which is preliminary data.</text>
</comment>